<protein>
    <submittedName>
        <fullName evidence="2">Uncharacterized protein</fullName>
    </submittedName>
</protein>
<dbReference type="EMBL" id="PDCK01000045">
    <property type="protein sequence ID" value="PRQ15907.1"/>
    <property type="molecule type" value="Genomic_DNA"/>
</dbReference>
<comment type="caution">
    <text evidence="2">The sequence shown here is derived from an EMBL/GenBank/DDBJ whole genome shotgun (WGS) entry which is preliminary data.</text>
</comment>
<feature type="region of interest" description="Disordered" evidence="1">
    <location>
        <begin position="23"/>
        <end position="43"/>
    </location>
</feature>
<reference evidence="2 3" key="1">
    <citation type="journal article" date="2018" name="Nat. Genet.">
        <title>The Rosa genome provides new insights in the design of modern roses.</title>
        <authorList>
            <person name="Bendahmane M."/>
        </authorList>
    </citation>
    <scope>NUCLEOTIDE SEQUENCE [LARGE SCALE GENOMIC DNA]</scope>
    <source>
        <strain evidence="3">cv. Old Blush</strain>
    </source>
</reference>
<gene>
    <name evidence="2" type="ORF">RchiOBHm_Chr7g0178501</name>
</gene>
<dbReference type="Proteomes" id="UP000238479">
    <property type="component" value="Chromosome 7"/>
</dbReference>
<keyword evidence="3" id="KW-1185">Reference proteome</keyword>
<evidence type="ECO:0000256" key="1">
    <source>
        <dbReference type="SAM" id="MobiDB-lite"/>
    </source>
</evidence>
<evidence type="ECO:0000313" key="2">
    <source>
        <dbReference type="EMBL" id="PRQ15907.1"/>
    </source>
</evidence>
<sequence length="43" mass="4411">MLFDLGIKGVGILGCATELGEEKEADCGGNGRGIKAKESDKIS</sequence>
<name>A0A2P6P1U7_ROSCH</name>
<dbReference type="Gramene" id="PRQ15907">
    <property type="protein sequence ID" value="PRQ15907"/>
    <property type="gene ID" value="RchiOBHm_Chr7g0178501"/>
</dbReference>
<accession>A0A2P6P1U7</accession>
<organism evidence="2 3">
    <name type="scientific">Rosa chinensis</name>
    <name type="common">China rose</name>
    <dbReference type="NCBI Taxonomy" id="74649"/>
    <lineage>
        <taxon>Eukaryota</taxon>
        <taxon>Viridiplantae</taxon>
        <taxon>Streptophyta</taxon>
        <taxon>Embryophyta</taxon>
        <taxon>Tracheophyta</taxon>
        <taxon>Spermatophyta</taxon>
        <taxon>Magnoliopsida</taxon>
        <taxon>eudicotyledons</taxon>
        <taxon>Gunneridae</taxon>
        <taxon>Pentapetalae</taxon>
        <taxon>rosids</taxon>
        <taxon>fabids</taxon>
        <taxon>Rosales</taxon>
        <taxon>Rosaceae</taxon>
        <taxon>Rosoideae</taxon>
        <taxon>Rosoideae incertae sedis</taxon>
        <taxon>Rosa</taxon>
    </lineage>
</organism>
<evidence type="ECO:0000313" key="3">
    <source>
        <dbReference type="Proteomes" id="UP000238479"/>
    </source>
</evidence>
<dbReference type="AlphaFoldDB" id="A0A2P6P1U7"/>
<proteinExistence type="predicted"/>